<dbReference type="Proteomes" id="UP001283361">
    <property type="component" value="Unassembled WGS sequence"/>
</dbReference>
<evidence type="ECO:0000313" key="2">
    <source>
        <dbReference type="Proteomes" id="UP001283361"/>
    </source>
</evidence>
<protein>
    <submittedName>
        <fullName evidence="1">Uncharacterized protein</fullName>
    </submittedName>
</protein>
<comment type="caution">
    <text evidence="1">The sequence shown here is derived from an EMBL/GenBank/DDBJ whole genome shotgun (WGS) entry which is preliminary data.</text>
</comment>
<accession>A0AAE1CZS5</accession>
<sequence length="98" mass="10494">MTSSIATATKEAAAAADNVAVWPPAGAVWLVPVGPHHSNTTVIHREDLRLLVTKTTNLNTALYLVHAATRLSAPALVDDRKETSHTKTVCLRKINKSS</sequence>
<proteinExistence type="predicted"/>
<keyword evidence="2" id="KW-1185">Reference proteome</keyword>
<evidence type="ECO:0000313" key="1">
    <source>
        <dbReference type="EMBL" id="KAK3747711.1"/>
    </source>
</evidence>
<gene>
    <name evidence="1" type="ORF">RRG08_024858</name>
</gene>
<dbReference type="AlphaFoldDB" id="A0AAE1CZS5"/>
<organism evidence="1 2">
    <name type="scientific">Elysia crispata</name>
    <name type="common">lettuce slug</name>
    <dbReference type="NCBI Taxonomy" id="231223"/>
    <lineage>
        <taxon>Eukaryota</taxon>
        <taxon>Metazoa</taxon>
        <taxon>Spiralia</taxon>
        <taxon>Lophotrochozoa</taxon>
        <taxon>Mollusca</taxon>
        <taxon>Gastropoda</taxon>
        <taxon>Heterobranchia</taxon>
        <taxon>Euthyneura</taxon>
        <taxon>Panpulmonata</taxon>
        <taxon>Sacoglossa</taxon>
        <taxon>Placobranchoidea</taxon>
        <taxon>Plakobranchidae</taxon>
        <taxon>Elysia</taxon>
    </lineage>
</organism>
<dbReference type="EMBL" id="JAWDGP010006075">
    <property type="protein sequence ID" value="KAK3747711.1"/>
    <property type="molecule type" value="Genomic_DNA"/>
</dbReference>
<name>A0AAE1CZS5_9GAST</name>
<reference evidence="1" key="1">
    <citation type="journal article" date="2023" name="G3 (Bethesda)">
        <title>A reference genome for the long-term kleptoplast-retaining sea slug Elysia crispata morphotype clarki.</title>
        <authorList>
            <person name="Eastman K.E."/>
            <person name="Pendleton A.L."/>
            <person name="Shaikh M.A."/>
            <person name="Suttiyut T."/>
            <person name="Ogas R."/>
            <person name="Tomko P."/>
            <person name="Gavelis G."/>
            <person name="Widhalm J.R."/>
            <person name="Wisecaver J.H."/>
        </authorList>
    </citation>
    <scope>NUCLEOTIDE SEQUENCE</scope>
    <source>
        <strain evidence="1">ECLA1</strain>
    </source>
</reference>